<dbReference type="Proteomes" id="UP000244948">
    <property type="component" value="Unassembled WGS sequence"/>
</dbReference>
<evidence type="ECO:0000313" key="2">
    <source>
        <dbReference type="Proteomes" id="UP000244948"/>
    </source>
</evidence>
<organism evidence="1 2">
    <name type="scientific">Ignatzschineria indica</name>
    <dbReference type="NCBI Taxonomy" id="472583"/>
    <lineage>
        <taxon>Bacteria</taxon>
        <taxon>Pseudomonadati</taxon>
        <taxon>Pseudomonadota</taxon>
        <taxon>Gammaproteobacteria</taxon>
        <taxon>Cardiobacteriales</taxon>
        <taxon>Ignatzschineriaceae</taxon>
        <taxon>Ignatzschineria</taxon>
    </lineage>
</organism>
<accession>A0A2U2AP38</accession>
<gene>
    <name evidence="1" type="ORF">DC082_05275</name>
</gene>
<keyword evidence="2" id="KW-1185">Reference proteome</keyword>
<name>A0A2U2AP38_9GAMM</name>
<evidence type="ECO:0000313" key="1">
    <source>
        <dbReference type="EMBL" id="PWD84937.1"/>
    </source>
</evidence>
<proteinExistence type="predicted"/>
<sequence length="360" mass="42150">MVVFLLCGLYLSSGVVALSLKIFQLQRWHRSLEERERTISLFLQERVRIDWSEGETALSSERCHLFSQRELRQREGFSVKRVGDNCYPASDRTIYQLSFAGGVSDYNRVLYQYQFVSKNKMPILEPMLNVEREEDRWILRVRYQGEVLTFQVLKNVLRDSGIDLDERDLAAFGLIPMVESHNQNLDLLFALQGGKYLWKLKREGMPKLLHQFRDEEWVLASLFKPIEGNLYLLVVSDRHSLAESLTLYLLDVSTDHLAYKVLQEDLLLSYRGVAEKGNFKVERVDDRSLVMRGEMRERLGSAVDEFLFAIDWNGDALWGRDYFWRRSAIECGFQQEAYEPIPGWQIGCQRQASTKLLYLY</sequence>
<protein>
    <submittedName>
        <fullName evidence="1">Uncharacterized protein</fullName>
    </submittedName>
</protein>
<dbReference type="AlphaFoldDB" id="A0A2U2AP38"/>
<dbReference type="EMBL" id="QEWR01000002">
    <property type="protein sequence ID" value="PWD84937.1"/>
    <property type="molecule type" value="Genomic_DNA"/>
</dbReference>
<comment type="caution">
    <text evidence="1">The sequence shown here is derived from an EMBL/GenBank/DDBJ whole genome shotgun (WGS) entry which is preliminary data.</text>
</comment>
<reference evidence="1 2" key="1">
    <citation type="journal article" date="2018" name="Genome Announc.">
        <title>Ignatzschineria cameli sp. nov., isolated from necrotic foot tissue of dromedaries (Camelus dromedarius) and associated maggots (Wohlfahrtia species) in Dubai.</title>
        <authorList>
            <person name="Tsang C.C."/>
            <person name="Tang J.Y."/>
            <person name="Fong J.Y."/>
            <person name="Kinne J."/>
            <person name="Lee H.H."/>
            <person name="Joseph M."/>
            <person name="Jose S."/>
            <person name="Schuster R.K."/>
            <person name="Tang Y."/>
            <person name="Sivakumar S."/>
            <person name="Chen J.H."/>
            <person name="Teng J.L."/>
            <person name="Lau S.K."/>
            <person name="Wernery U."/>
            <person name="Woo P.C."/>
        </authorList>
    </citation>
    <scope>NUCLEOTIDE SEQUENCE [LARGE SCALE GENOMIC DNA]</scope>
    <source>
        <strain evidence="1 2">KCTC 22643</strain>
    </source>
</reference>